<sequence>MIDFYYLAESTGLRGSKMLITILLHSPQQCFKSYSGICHYPFHDFQFDGVRYYSHQVLLGDVGSTVDKCLKTLDASLKEETNLTESYYPFTMEEVNRGFVNMGA</sequence>
<dbReference type="AlphaFoldDB" id="A0ABD3TFS7"/>
<comment type="caution">
    <text evidence="1">The sequence shown here is derived from an EMBL/GenBank/DDBJ whole genome shotgun (WGS) entry which is preliminary data.</text>
</comment>
<dbReference type="Proteomes" id="UP001634393">
    <property type="component" value="Unassembled WGS sequence"/>
</dbReference>
<keyword evidence="2" id="KW-1185">Reference proteome</keyword>
<evidence type="ECO:0000313" key="1">
    <source>
        <dbReference type="EMBL" id="KAL3835545.1"/>
    </source>
</evidence>
<name>A0ABD3TFS7_9LAMI</name>
<protein>
    <submittedName>
        <fullName evidence="1">Uncharacterized protein</fullName>
    </submittedName>
</protein>
<accession>A0ABD3TFS7</accession>
<organism evidence="1 2">
    <name type="scientific">Penstemon smallii</name>
    <dbReference type="NCBI Taxonomy" id="265156"/>
    <lineage>
        <taxon>Eukaryota</taxon>
        <taxon>Viridiplantae</taxon>
        <taxon>Streptophyta</taxon>
        <taxon>Embryophyta</taxon>
        <taxon>Tracheophyta</taxon>
        <taxon>Spermatophyta</taxon>
        <taxon>Magnoliopsida</taxon>
        <taxon>eudicotyledons</taxon>
        <taxon>Gunneridae</taxon>
        <taxon>Pentapetalae</taxon>
        <taxon>asterids</taxon>
        <taxon>lamiids</taxon>
        <taxon>Lamiales</taxon>
        <taxon>Plantaginaceae</taxon>
        <taxon>Cheloneae</taxon>
        <taxon>Penstemon</taxon>
    </lineage>
</organism>
<evidence type="ECO:0000313" key="2">
    <source>
        <dbReference type="Proteomes" id="UP001634393"/>
    </source>
</evidence>
<reference evidence="1 2" key="1">
    <citation type="submission" date="2024-12" db="EMBL/GenBank/DDBJ databases">
        <title>The unique morphological basis and parallel evolutionary history of personate flowers in Penstemon.</title>
        <authorList>
            <person name="Depatie T.H."/>
            <person name="Wessinger C.A."/>
        </authorList>
    </citation>
    <scope>NUCLEOTIDE SEQUENCE [LARGE SCALE GENOMIC DNA]</scope>
    <source>
        <strain evidence="1">WTNN_2</strain>
        <tissue evidence="1">Leaf</tissue>
    </source>
</reference>
<gene>
    <name evidence="1" type="ORF">ACJIZ3_010281</name>
</gene>
<dbReference type="EMBL" id="JBJXBP010000004">
    <property type="protein sequence ID" value="KAL3835545.1"/>
    <property type="molecule type" value="Genomic_DNA"/>
</dbReference>
<proteinExistence type="predicted"/>